<feature type="domain" description="F-box associated beta-propeller type 1" evidence="2">
    <location>
        <begin position="103"/>
        <end position="274"/>
    </location>
</feature>
<dbReference type="SUPFAM" id="SSF81383">
    <property type="entry name" value="F-box domain"/>
    <property type="match status" value="1"/>
</dbReference>
<dbReference type="EMBL" id="WJXA01000003">
    <property type="protein sequence ID" value="KAF7149100.1"/>
    <property type="molecule type" value="Genomic_DNA"/>
</dbReference>
<organism evidence="3 4">
    <name type="scientific">Rhododendron simsii</name>
    <name type="common">Sims's rhododendron</name>
    <dbReference type="NCBI Taxonomy" id="118357"/>
    <lineage>
        <taxon>Eukaryota</taxon>
        <taxon>Viridiplantae</taxon>
        <taxon>Streptophyta</taxon>
        <taxon>Embryophyta</taxon>
        <taxon>Tracheophyta</taxon>
        <taxon>Spermatophyta</taxon>
        <taxon>Magnoliopsida</taxon>
        <taxon>eudicotyledons</taxon>
        <taxon>Gunneridae</taxon>
        <taxon>Pentapetalae</taxon>
        <taxon>asterids</taxon>
        <taxon>Ericales</taxon>
        <taxon>Ericaceae</taxon>
        <taxon>Ericoideae</taxon>
        <taxon>Rhodoreae</taxon>
        <taxon>Rhododendron</taxon>
    </lineage>
</organism>
<proteinExistence type="predicted"/>
<dbReference type="Pfam" id="PF07734">
    <property type="entry name" value="FBA_1"/>
    <property type="match status" value="1"/>
</dbReference>
<gene>
    <name evidence="3" type="ORF">RHSIM_Rhsim03G0162400</name>
</gene>
<dbReference type="InterPro" id="IPR055290">
    <property type="entry name" value="At3g26010-like"/>
</dbReference>
<name>A0A834LUK2_RHOSS</name>
<comment type="caution">
    <text evidence="3">The sequence shown here is derived from an EMBL/GenBank/DDBJ whole genome shotgun (WGS) entry which is preliminary data.</text>
</comment>
<sequence length="403" mass="46086">MLPPPADAVAASSDLLNRIFSLLPFKSLSRFKSVSKHWLSLISDFKFPPTSLIPSALFLDRRTPRHNDLPLVEFLSLADQNPNPKPSPDQNPTNFVPEPLGLQMASSCNGLFCCFTFLSGTCNRTYYMYNPTTKQFKRLPKPGCGGVSEPFVSGTHLAFDPSKSRHYKILCVRYLDAALEPRPRKPESGFEWYRAEVYSSESGDWVLSGEPFEASVNTYFNRGVFWKGSIHWMNSDSWGKDSLRFDIEEEVIREMKMPRVQNNGSHEKRNVCYFGESQGHLHIIEIYDQKCATFDVHEMEMDYSGWFVKYQVDLDSIPVVIEEMNLGYNFVPLLVVQGDIDEESFLVLLINGKVIRYDFEGKTFKKLCDFGPGKRYNGNYGDGFLRYGGWLSAFPFIKSFSQL</sequence>
<feature type="domain" description="F-box" evidence="1">
    <location>
        <begin position="13"/>
        <end position="47"/>
    </location>
</feature>
<protein>
    <recommendedName>
        <fullName evidence="5">F-box domain-containing protein</fullName>
    </recommendedName>
</protein>
<dbReference type="OrthoDB" id="605328at2759"/>
<evidence type="ECO:0000313" key="4">
    <source>
        <dbReference type="Proteomes" id="UP000626092"/>
    </source>
</evidence>
<keyword evidence="4" id="KW-1185">Reference proteome</keyword>
<dbReference type="Proteomes" id="UP000626092">
    <property type="component" value="Unassembled WGS sequence"/>
</dbReference>
<dbReference type="InterPro" id="IPR006527">
    <property type="entry name" value="F-box-assoc_dom_typ1"/>
</dbReference>
<evidence type="ECO:0000259" key="1">
    <source>
        <dbReference type="Pfam" id="PF00646"/>
    </source>
</evidence>
<dbReference type="InterPro" id="IPR001810">
    <property type="entry name" value="F-box_dom"/>
</dbReference>
<evidence type="ECO:0008006" key="5">
    <source>
        <dbReference type="Google" id="ProtNLM"/>
    </source>
</evidence>
<dbReference type="AlphaFoldDB" id="A0A834LUK2"/>
<dbReference type="Gene3D" id="1.20.1280.50">
    <property type="match status" value="1"/>
</dbReference>
<dbReference type="InterPro" id="IPR017451">
    <property type="entry name" value="F-box-assoc_interact_dom"/>
</dbReference>
<dbReference type="PANTHER" id="PTHR35546">
    <property type="entry name" value="F-BOX PROTEIN INTERACTION DOMAIN PROTEIN-RELATED"/>
    <property type="match status" value="1"/>
</dbReference>
<accession>A0A834LUK2</accession>
<dbReference type="InterPro" id="IPR036047">
    <property type="entry name" value="F-box-like_dom_sf"/>
</dbReference>
<reference evidence="3" key="1">
    <citation type="submission" date="2019-11" db="EMBL/GenBank/DDBJ databases">
        <authorList>
            <person name="Liu Y."/>
            <person name="Hou J."/>
            <person name="Li T.-Q."/>
            <person name="Guan C.-H."/>
            <person name="Wu X."/>
            <person name="Wu H.-Z."/>
            <person name="Ling F."/>
            <person name="Zhang R."/>
            <person name="Shi X.-G."/>
            <person name="Ren J.-P."/>
            <person name="Chen E.-F."/>
            <person name="Sun J.-M."/>
        </authorList>
    </citation>
    <scope>NUCLEOTIDE SEQUENCE</scope>
    <source>
        <strain evidence="3">Adult_tree_wgs_1</strain>
        <tissue evidence="3">Leaves</tissue>
    </source>
</reference>
<dbReference type="PANTHER" id="PTHR35546:SF134">
    <property type="entry name" value="F-BOX ASSOCIATED DOMAIN-CONTAINING PROTEIN"/>
    <property type="match status" value="1"/>
</dbReference>
<evidence type="ECO:0000313" key="3">
    <source>
        <dbReference type="EMBL" id="KAF7149100.1"/>
    </source>
</evidence>
<dbReference type="Pfam" id="PF00646">
    <property type="entry name" value="F-box"/>
    <property type="match status" value="1"/>
</dbReference>
<dbReference type="NCBIfam" id="TIGR01640">
    <property type="entry name" value="F_box_assoc_1"/>
    <property type="match status" value="1"/>
</dbReference>
<evidence type="ECO:0000259" key="2">
    <source>
        <dbReference type="Pfam" id="PF07734"/>
    </source>
</evidence>